<sequence length="122" mass="14369">MKRQRTRSNLKPKGDDEDDADAVWLRLNVKFEDFLIKSESLKDFTDIREVEVEVQMMVKLAYVQFSYIQYLCHLTIKMKKKSEESDQTNQSWPTHTHTNILSSIQKYPTNLSLKQTPSLNNT</sequence>
<evidence type="ECO:0000313" key="2">
    <source>
        <dbReference type="Proteomes" id="UP001229421"/>
    </source>
</evidence>
<gene>
    <name evidence="1" type="ORF">QVD17_35142</name>
</gene>
<name>A0AAD8NEX4_TARER</name>
<dbReference type="AlphaFoldDB" id="A0AAD8NEX4"/>
<protein>
    <submittedName>
        <fullName evidence="1">Uncharacterized protein</fullName>
    </submittedName>
</protein>
<dbReference type="EMBL" id="JAUHHV010000009">
    <property type="protein sequence ID" value="KAK1413370.1"/>
    <property type="molecule type" value="Genomic_DNA"/>
</dbReference>
<evidence type="ECO:0000313" key="1">
    <source>
        <dbReference type="EMBL" id="KAK1413370.1"/>
    </source>
</evidence>
<accession>A0AAD8NEX4</accession>
<proteinExistence type="predicted"/>
<dbReference type="Proteomes" id="UP001229421">
    <property type="component" value="Unassembled WGS sequence"/>
</dbReference>
<reference evidence="1" key="1">
    <citation type="journal article" date="2023" name="bioRxiv">
        <title>Improved chromosome-level genome assembly for marigold (Tagetes erecta).</title>
        <authorList>
            <person name="Jiang F."/>
            <person name="Yuan L."/>
            <person name="Wang S."/>
            <person name="Wang H."/>
            <person name="Xu D."/>
            <person name="Wang A."/>
            <person name="Fan W."/>
        </authorList>
    </citation>
    <scope>NUCLEOTIDE SEQUENCE</scope>
    <source>
        <strain evidence="1">WSJ</strain>
        <tissue evidence="1">Leaf</tissue>
    </source>
</reference>
<comment type="caution">
    <text evidence="1">The sequence shown here is derived from an EMBL/GenBank/DDBJ whole genome shotgun (WGS) entry which is preliminary data.</text>
</comment>
<keyword evidence="2" id="KW-1185">Reference proteome</keyword>
<organism evidence="1 2">
    <name type="scientific">Tagetes erecta</name>
    <name type="common">African marigold</name>
    <dbReference type="NCBI Taxonomy" id="13708"/>
    <lineage>
        <taxon>Eukaryota</taxon>
        <taxon>Viridiplantae</taxon>
        <taxon>Streptophyta</taxon>
        <taxon>Embryophyta</taxon>
        <taxon>Tracheophyta</taxon>
        <taxon>Spermatophyta</taxon>
        <taxon>Magnoliopsida</taxon>
        <taxon>eudicotyledons</taxon>
        <taxon>Gunneridae</taxon>
        <taxon>Pentapetalae</taxon>
        <taxon>asterids</taxon>
        <taxon>campanulids</taxon>
        <taxon>Asterales</taxon>
        <taxon>Asteraceae</taxon>
        <taxon>Asteroideae</taxon>
        <taxon>Heliantheae alliance</taxon>
        <taxon>Tageteae</taxon>
        <taxon>Tagetes</taxon>
    </lineage>
</organism>